<dbReference type="EMBL" id="CM029054">
    <property type="protein sequence ID" value="KAG2539395.1"/>
    <property type="molecule type" value="Genomic_DNA"/>
</dbReference>
<keyword evidence="2" id="KW-1185">Reference proteome</keyword>
<proteinExistence type="predicted"/>
<dbReference type="AlphaFoldDB" id="A0A8T0MQU7"/>
<protein>
    <submittedName>
        <fullName evidence="1">Uncharacterized protein</fullName>
    </submittedName>
</protein>
<comment type="caution">
    <text evidence="1">The sequence shown here is derived from an EMBL/GenBank/DDBJ whole genome shotgun (WGS) entry which is preliminary data.</text>
</comment>
<reference evidence="1" key="1">
    <citation type="submission" date="2020-05" db="EMBL/GenBank/DDBJ databases">
        <title>WGS assembly of Panicum virgatum.</title>
        <authorList>
            <person name="Lovell J.T."/>
            <person name="Jenkins J."/>
            <person name="Shu S."/>
            <person name="Juenger T.E."/>
            <person name="Schmutz J."/>
        </authorList>
    </citation>
    <scope>NUCLEOTIDE SEQUENCE</scope>
    <source>
        <strain evidence="1">AP13</strain>
    </source>
</reference>
<accession>A0A8T0MQU7</accession>
<sequence length="68" mass="8160">MLGITKECELMSDWIRKEEKLITFGGFQRHELEECRLIRSRTLDVMLTIMKGFFFPSSKMWRDLMANN</sequence>
<organism evidence="1 2">
    <name type="scientific">Panicum virgatum</name>
    <name type="common">Blackwell switchgrass</name>
    <dbReference type="NCBI Taxonomy" id="38727"/>
    <lineage>
        <taxon>Eukaryota</taxon>
        <taxon>Viridiplantae</taxon>
        <taxon>Streptophyta</taxon>
        <taxon>Embryophyta</taxon>
        <taxon>Tracheophyta</taxon>
        <taxon>Spermatophyta</taxon>
        <taxon>Magnoliopsida</taxon>
        <taxon>Liliopsida</taxon>
        <taxon>Poales</taxon>
        <taxon>Poaceae</taxon>
        <taxon>PACMAD clade</taxon>
        <taxon>Panicoideae</taxon>
        <taxon>Panicodae</taxon>
        <taxon>Paniceae</taxon>
        <taxon>Panicinae</taxon>
        <taxon>Panicum</taxon>
        <taxon>Panicum sect. Hiantes</taxon>
    </lineage>
</organism>
<gene>
    <name evidence="1" type="ORF">PVAP13_9NG471242</name>
</gene>
<name>A0A8T0MQU7_PANVG</name>
<evidence type="ECO:0000313" key="2">
    <source>
        <dbReference type="Proteomes" id="UP000823388"/>
    </source>
</evidence>
<evidence type="ECO:0000313" key="1">
    <source>
        <dbReference type="EMBL" id="KAG2539395.1"/>
    </source>
</evidence>
<dbReference type="Proteomes" id="UP000823388">
    <property type="component" value="Chromosome 9N"/>
</dbReference>